<evidence type="ECO:0000256" key="4">
    <source>
        <dbReference type="ARBA" id="ARBA00023004"/>
    </source>
</evidence>
<evidence type="ECO:0000313" key="7">
    <source>
        <dbReference type="Proteomes" id="UP001301769"/>
    </source>
</evidence>
<name>A0AAN6XYI1_9PEZI</name>
<protein>
    <submittedName>
        <fullName evidence="6">Lignostilbene dioxygenase family</fullName>
    </submittedName>
</protein>
<dbReference type="GO" id="GO:0046872">
    <property type="term" value="F:metal ion binding"/>
    <property type="evidence" value="ECO:0007669"/>
    <property type="project" value="UniProtKB-KW"/>
</dbReference>
<dbReference type="PANTHER" id="PTHR10543">
    <property type="entry name" value="BETA-CAROTENE DIOXYGENASE"/>
    <property type="match status" value="1"/>
</dbReference>
<evidence type="ECO:0000256" key="5">
    <source>
        <dbReference type="PIRSR" id="PIRSR604294-1"/>
    </source>
</evidence>
<evidence type="ECO:0000256" key="3">
    <source>
        <dbReference type="ARBA" id="ARBA00023002"/>
    </source>
</evidence>
<keyword evidence="4 5" id="KW-0408">Iron</keyword>
<keyword evidence="3" id="KW-0560">Oxidoreductase</keyword>
<keyword evidence="2 5" id="KW-0479">Metal-binding</keyword>
<reference evidence="6" key="2">
    <citation type="submission" date="2023-05" db="EMBL/GenBank/DDBJ databases">
        <authorList>
            <consortium name="Lawrence Berkeley National Laboratory"/>
            <person name="Steindorff A."/>
            <person name="Hensen N."/>
            <person name="Bonometti L."/>
            <person name="Westerberg I."/>
            <person name="Brannstrom I.O."/>
            <person name="Guillou S."/>
            <person name="Cros-Aarteil S."/>
            <person name="Calhoun S."/>
            <person name="Haridas S."/>
            <person name="Kuo A."/>
            <person name="Mondo S."/>
            <person name="Pangilinan J."/>
            <person name="Riley R."/>
            <person name="Labutti K."/>
            <person name="Andreopoulos B."/>
            <person name="Lipzen A."/>
            <person name="Chen C."/>
            <person name="Yanf M."/>
            <person name="Daum C."/>
            <person name="Ng V."/>
            <person name="Clum A."/>
            <person name="Ohm R."/>
            <person name="Martin F."/>
            <person name="Silar P."/>
            <person name="Natvig D."/>
            <person name="Lalanne C."/>
            <person name="Gautier V."/>
            <person name="Ament-Velasquez S.L."/>
            <person name="Kruys A."/>
            <person name="Hutchinson M.I."/>
            <person name="Powell A.J."/>
            <person name="Barry K."/>
            <person name="Miller A.N."/>
            <person name="Grigoriev I.V."/>
            <person name="Debuchy R."/>
            <person name="Gladieux P."/>
            <person name="Thoren M.H."/>
            <person name="Johannesson H."/>
        </authorList>
    </citation>
    <scope>NUCLEOTIDE SEQUENCE</scope>
    <source>
        <strain evidence="6">PSN293</strain>
    </source>
</reference>
<feature type="binding site" evidence="5">
    <location>
        <position position="311"/>
    </location>
    <ligand>
        <name>Fe cation</name>
        <dbReference type="ChEBI" id="CHEBI:24875"/>
        <note>catalytic</note>
    </ligand>
</feature>
<evidence type="ECO:0000313" key="6">
    <source>
        <dbReference type="EMBL" id="KAK4208931.1"/>
    </source>
</evidence>
<dbReference type="GO" id="GO:0016121">
    <property type="term" value="P:carotene catabolic process"/>
    <property type="evidence" value="ECO:0007669"/>
    <property type="project" value="TreeGrafter"/>
</dbReference>
<comment type="similarity">
    <text evidence="1">Belongs to the carotenoid oxygenase family.</text>
</comment>
<evidence type="ECO:0000256" key="2">
    <source>
        <dbReference type="ARBA" id="ARBA00022723"/>
    </source>
</evidence>
<feature type="binding site" evidence="5">
    <location>
        <position position="186"/>
    </location>
    <ligand>
        <name>Fe cation</name>
        <dbReference type="ChEBI" id="CHEBI:24875"/>
        <note>catalytic</note>
    </ligand>
</feature>
<gene>
    <name evidence="6" type="ORF">QBC37DRAFT_60534</name>
</gene>
<proteinExistence type="inferred from homology"/>
<keyword evidence="6" id="KW-0223">Dioxygenase</keyword>
<organism evidence="6 7">
    <name type="scientific">Rhypophila decipiens</name>
    <dbReference type="NCBI Taxonomy" id="261697"/>
    <lineage>
        <taxon>Eukaryota</taxon>
        <taxon>Fungi</taxon>
        <taxon>Dikarya</taxon>
        <taxon>Ascomycota</taxon>
        <taxon>Pezizomycotina</taxon>
        <taxon>Sordariomycetes</taxon>
        <taxon>Sordariomycetidae</taxon>
        <taxon>Sordariales</taxon>
        <taxon>Naviculisporaceae</taxon>
        <taxon>Rhypophila</taxon>
    </lineage>
</organism>
<dbReference type="PANTHER" id="PTHR10543:SF89">
    <property type="entry name" value="CAROTENOID 9,10(9',10')-CLEAVAGE DIOXYGENASE 1"/>
    <property type="match status" value="1"/>
</dbReference>
<evidence type="ECO:0000256" key="1">
    <source>
        <dbReference type="ARBA" id="ARBA00006787"/>
    </source>
</evidence>
<feature type="binding site" evidence="5">
    <location>
        <position position="509"/>
    </location>
    <ligand>
        <name>Fe cation</name>
        <dbReference type="ChEBI" id="CHEBI:24875"/>
        <note>catalytic</note>
    </ligand>
</feature>
<dbReference type="EMBL" id="MU858222">
    <property type="protein sequence ID" value="KAK4208931.1"/>
    <property type="molecule type" value="Genomic_DNA"/>
</dbReference>
<comment type="caution">
    <text evidence="6">The sequence shown here is derived from an EMBL/GenBank/DDBJ whole genome shotgun (WGS) entry which is preliminary data.</text>
</comment>
<dbReference type="Pfam" id="PF03055">
    <property type="entry name" value="RPE65"/>
    <property type="match status" value="1"/>
</dbReference>
<reference evidence="6" key="1">
    <citation type="journal article" date="2023" name="Mol. Phylogenet. Evol.">
        <title>Genome-scale phylogeny and comparative genomics of the fungal order Sordariales.</title>
        <authorList>
            <person name="Hensen N."/>
            <person name="Bonometti L."/>
            <person name="Westerberg I."/>
            <person name="Brannstrom I.O."/>
            <person name="Guillou S."/>
            <person name="Cros-Aarteil S."/>
            <person name="Calhoun S."/>
            <person name="Haridas S."/>
            <person name="Kuo A."/>
            <person name="Mondo S."/>
            <person name="Pangilinan J."/>
            <person name="Riley R."/>
            <person name="LaButti K."/>
            <person name="Andreopoulos B."/>
            <person name="Lipzen A."/>
            <person name="Chen C."/>
            <person name="Yan M."/>
            <person name="Daum C."/>
            <person name="Ng V."/>
            <person name="Clum A."/>
            <person name="Steindorff A."/>
            <person name="Ohm R.A."/>
            <person name="Martin F."/>
            <person name="Silar P."/>
            <person name="Natvig D.O."/>
            <person name="Lalanne C."/>
            <person name="Gautier V."/>
            <person name="Ament-Velasquez S.L."/>
            <person name="Kruys A."/>
            <person name="Hutchinson M.I."/>
            <person name="Powell A.J."/>
            <person name="Barry K."/>
            <person name="Miller A.N."/>
            <person name="Grigoriev I.V."/>
            <person name="Debuchy R."/>
            <person name="Gladieux P."/>
            <person name="Hiltunen Thoren M."/>
            <person name="Johannesson H."/>
        </authorList>
    </citation>
    <scope>NUCLEOTIDE SEQUENCE</scope>
    <source>
        <strain evidence="6">PSN293</strain>
    </source>
</reference>
<keyword evidence="7" id="KW-1185">Reference proteome</keyword>
<feature type="binding site" evidence="5">
    <location>
        <position position="237"/>
    </location>
    <ligand>
        <name>Fe cation</name>
        <dbReference type="ChEBI" id="CHEBI:24875"/>
        <note>catalytic</note>
    </ligand>
</feature>
<dbReference type="GO" id="GO:0010436">
    <property type="term" value="F:carotenoid dioxygenase activity"/>
    <property type="evidence" value="ECO:0007669"/>
    <property type="project" value="TreeGrafter"/>
</dbReference>
<dbReference type="InterPro" id="IPR004294">
    <property type="entry name" value="Carotenoid_Oase"/>
</dbReference>
<accession>A0AAN6XYI1</accession>
<sequence>MQPPILQPFQHDPKGPNGFFGLSSTWSNYLSPLENGVLGRFEGEAADLAVFGEIPSEINGTFYRIMVDPFYPVQEGNPPVEGDGNICALRIHNGRVDMKIRYVDTERLRLERHANKRLFGLYRNPFSHHPCVRAAVDSTANTNLVYWAGQLLALKESAQPYAVDPDTLETLGYDPFKSPGKTFSAHPKVDPFTNELVVFGYEAKGLGTDDIVIYALDKDGNRRDEQWIKSPWPAFIHDCAITANYIILVLWPYSASSIDTMRAGGQHWTYSRDLPATFIVAPRRPSTFRPPSWDPSETSRVYTWDHALLMHTAGAWEDPSGNLRVESSRIFYNVFTAFDANPPADQHTPFGNLPLRADYVRWTLDLSSPSNSRMAEPTVILDMPGEMARIDERLLTKPYTKIFCPVILPDSTKPCPTQIPILTPGLDAYALVDTKTETVSVFNPGDNCTVDEPIFIPRSEGAEDGDGWMMGMVHRLDVGRSDLVVVDTREFDKVVAVVQLPFRTKGQIHGNWVDERVKVQRGGFVRGYEKVEVSGRGALEEE</sequence>
<comment type="cofactor">
    <cofactor evidence="5">
        <name>Fe(2+)</name>
        <dbReference type="ChEBI" id="CHEBI:29033"/>
    </cofactor>
    <text evidence="5">Binds 1 Fe(2+) ion per subunit.</text>
</comment>
<dbReference type="Proteomes" id="UP001301769">
    <property type="component" value="Unassembled WGS sequence"/>
</dbReference>
<dbReference type="AlphaFoldDB" id="A0AAN6XYI1"/>